<dbReference type="EMBL" id="CP002069">
    <property type="protein sequence ID" value="ADI74720.1"/>
    <property type="molecule type" value="Genomic_DNA"/>
</dbReference>
<name>D7EA49_METEZ</name>
<dbReference type="OrthoDB" id="109599at2157"/>
<evidence type="ECO:0008006" key="3">
    <source>
        <dbReference type="Google" id="ProtNLM"/>
    </source>
</evidence>
<accession>D7EA49</accession>
<dbReference type="Pfam" id="PF01886">
    <property type="entry name" value="DUF61"/>
    <property type="match status" value="1"/>
</dbReference>
<organism evidence="1 2">
    <name type="scientific">Methanohalobium evestigatum (strain ATCC BAA-1072 / DSM 3721 / NBRC 107634 / OCM 161 / Z-7303)</name>
    <dbReference type="NCBI Taxonomy" id="644295"/>
    <lineage>
        <taxon>Archaea</taxon>
        <taxon>Methanobacteriati</taxon>
        <taxon>Methanobacteriota</taxon>
        <taxon>Stenosarchaea group</taxon>
        <taxon>Methanomicrobia</taxon>
        <taxon>Methanosarcinales</taxon>
        <taxon>Methanosarcinaceae</taxon>
        <taxon>Methanohalobium</taxon>
    </lineage>
</organism>
<dbReference type="STRING" id="644295.Metev_1889"/>
<dbReference type="KEGG" id="mev:Metev_1889"/>
<reference evidence="1 2" key="1">
    <citation type="submission" date="2010-06" db="EMBL/GenBank/DDBJ databases">
        <title>Complete sequence chromosome of Methanohalobium evestigatum Z-7303.</title>
        <authorList>
            <consortium name="US DOE Joint Genome Institute"/>
            <person name="Lucas S."/>
            <person name="Copeland A."/>
            <person name="Lapidus A."/>
            <person name="Cheng J.-F."/>
            <person name="Bruce D."/>
            <person name="Goodwin L."/>
            <person name="Pitluck S."/>
            <person name="Saunders E."/>
            <person name="Detter J.C."/>
            <person name="Han C."/>
            <person name="Tapia R."/>
            <person name="Land M."/>
            <person name="Hauser L."/>
            <person name="Kyrpides N."/>
            <person name="Mikhailova N."/>
            <person name="Sieprawska-Lupa M."/>
            <person name="Whitman W.B."/>
            <person name="Anderson I."/>
            <person name="Woyke T."/>
        </authorList>
    </citation>
    <scope>NUCLEOTIDE SEQUENCE [LARGE SCALE GENOMIC DNA]</scope>
    <source>
        <strain evidence="2">ATCC BAA-1072 / DSM 3721 / NBRC 107634 / OCM 161 / Z-7303</strain>
    </source>
</reference>
<dbReference type="HOGENOM" id="CLU_1801717_0_0_2"/>
<proteinExistence type="predicted"/>
<dbReference type="Proteomes" id="UP000000391">
    <property type="component" value="Chromosome"/>
</dbReference>
<gene>
    <name evidence="1" type="ordered locus">Metev_1889</name>
</gene>
<keyword evidence="2" id="KW-1185">Reference proteome</keyword>
<sequence length="144" mass="16975">MSDRRASITDDSIINRWMNLEIGKINNSIVTARKTLYQLLEEDNPSSKTKDGREYLFKKEIINKLENRLPEHIQTRLKLPILFFFDLQIDDSCYINDKTAFEALQILGEIGYKREFRNNRHWMGKAIAYSIKKKYPSAVQIVMT</sequence>
<protein>
    <recommendedName>
        <fullName evidence="3">DUF61 family protein</fullName>
    </recommendedName>
</protein>
<dbReference type="InterPro" id="IPR002746">
    <property type="entry name" value="UPF0216"/>
</dbReference>
<evidence type="ECO:0000313" key="1">
    <source>
        <dbReference type="EMBL" id="ADI74720.1"/>
    </source>
</evidence>
<evidence type="ECO:0000313" key="2">
    <source>
        <dbReference type="Proteomes" id="UP000000391"/>
    </source>
</evidence>
<dbReference type="AlphaFoldDB" id="D7EA49"/>